<sequence>MLTLVRHGQSEANARGVMCGRADPPLTETGRRQARALAAGLPRPTRLVTSPLVRARETAVLLGAEVPVEVDTRWTEMDYGELDGQPMTALDGDAWHAWRSDPEHVPAGGESLVAVRDRVAAACADLAAEAAEGEVVVVSHVSPIKAAISWALGVGIEIAWRMFLVDAAVCRIDTSGPVPLLLAVNDAGPLHAGTEHAGTEHAGTVLPA</sequence>
<evidence type="ECO:0000313" key="2">
    <source>
        <dbReference type="Proteomes" id="UP001595909"/>
    </source>
</evidence>
<dbReference type="InterPro" id="IPR029033">
    <property type="entry name" value="His_PPase_superfam"/>
</dbReference>
<dbReference type="PANTHER" id="PTHR48100:SF62">
    <property type="entry name" value="GLUCOSYL-3-PHOSPHOGLYCERATE PHOSPHATASE"/>
    <property type="match status" value="1"/>
</dbReference>
<dbReference type="InterPro" id="IPR013078">
    <property type="entry name" value="His_Pase_superF_clade-1"/>
</dbReference>
<dbReference type="RefSeq" id="WP_274191938.1">
    <property type="nucleotide sequence ID" value="NZ_BAABHN010000038.1"/>
</dbReference>
<dbReference type="Gene3D" id="3.40.50.1240">
    <property type="entry name" value="Phosphoglycerate mutase-like"/>
    <property type="match status" value="1"/>
</dbReference>
<comment type="caution">
    <text evidence="1">The sequence shown here is derived from an EMBL/GenBank/DDBJ whole genome shotgun (WGS) entry which is preliminary data.</text>
</comment>
<dbReference type="SUPFAM" id="SSF53254">
    <property type="entry name" value="Phosphoglycerate mutase-like"/>
    <property type="match status" value="1"/>
</dbReference>
<keyword evidence="1" id="KW-0378">Hydrolase</keyword>
<keyword evidence="2" id="KW-1185">Reference proteome</keyword>
<organism evidence="1 2">
    <name type="scientific">Actinomycetospora chibensis</name>
    <dbReference type="NCBI Taxonomy" id="663606"/>
    <lineage>
        <taxon>Bacteria</taxon>
        <taxon>Bacillati</taxon>
        <taxon>Actinomycetota</taxon>
        <taxon>Actinomycetes</taxon>
        <taxon>Pseudonocardiales</taxon>
        <taxon>Pseudonocardiaceae</taxon>
        <taxon>Actinomycetospora</taxon>
    </lineage>
</organism>
<gene>
    <name evidence="1" type="ORF">ACFPEL_17300</name>
</gene>
<dbReference type="EC" id="3.1.3.-" evidence="1"/>
<evidence type="ECO:0000313" key="1">
    <source>
        <dbReference type="EMBL" id="MFC4834176.1"/>
    </source>
</evidence>
<name>A0ABV9RIX6_9PSEU</name>
<dbReference type="CDD" id="cd07067">
    <property type="entry name" value="HP_PGM_like"/>
    <property type="match status" value="1"/>
</dbReference>
<proteinExistence type="predicted"/>
<dbReference type="PROSITE" id="PS00175">
    <property type="entry name" value="PG_MUTASE"/>
    <property type="match status" value="1"/>
</dbReference>
<accession>A0ABV9RIX6</accession>
<dbReference type="Pfam" id="PF00300">
    <property type="entry name" value="His_Phos_1"/>
    <property type="match status" value="1"/>
</dbReference>
<dbReference type="GO" id="GO:0016787">
    <property type="term" value="F:hydrolase activity"/>
    <property type="evidence" value="ECO:0007669"/>
    <property type="project" value="UniProtKB-KW"/>
</dbReference>
<dbReference type="InterPro" id="IPR001345">
    <property type="entry name" value="PG/BPGM_mutase_AS"/>
</dbReference>
<dbReference type="InterPro" id="IPR050275">
    <property type="entry name" value="PGM_Phosphatase"/>
</dbReference>
<protein>
    <submittedName>
        <fullName evidence="1">Histidine phosphatase family protein</fullName>
        <ecNumber evidence="1">3.1.3.-</ecNumber>
    </submittedName>
</protein>
<dbReference type="Proteomes" id="UP001595909">
    <property type="component" value="Unassembled WGS sequence"/>
</dbReference>
<dbReference type="PANTHER" id="PTHR48100">
    <property type="entry name" value="BROAD-SPECIFICITY PHOSPHATASE YOR283W-RELATED"/>
    <property type="match status" value="1"/>
</dbReference>
<dbReference type="EMBL" id="JBHSIM010000038">
    <property type="protein sequence ID" value="MFC4834176.1"/>
    <property type="molecule type" value="Genomic_DNA"/>
</dbReference>
<dbReference type="SMART" id="SM00855">
    <property type="entry name" value="PGAM"/>
    <property type="match status" value="1"/>
</dbReference>
<reference evidence="2" key="1">
    <citation type="journal article" date="2019" name="Int. J. Syst. Evol. Microbiol.">
        <title>The Global Catalogue of Microorganisms (GCM) 10K type strain sequencing project: providing services to taxonomists for standard genome sequencing and annotation.</title>
        <authorList>
            <consortium name="The Broad Institute Genomics Platform"/>
            <consortium name="The Broad Institute Genome Sequencing Center for Infectious Disease"/>
            <person name="Wu L."/>
            <person name="Ma J."/>
        </authorList>
    </citation>
    <scope>NUCLEOTIDE SEQUENCE [LARGE SCALE GENOMIC DNA]</scope>
    <source>
        <strain evidence="2">CCUG 50347</strain>
    </source>
</reference>